<gene>
    <name evidence="5" type="ORF">AMR76_09505</name>
</gene>
<keyword evidence="6" id="KW-1185">Reference proteome</keyword>
<evidence type="ECO:0000259" key="4">
    <source>
        <dbReference type="PROSITE" id="PS01124"/>
    </source>
</evidence>
<dbReference type="PROSITE" id="PS01124">
    <property type="entry name" value="HTH_ARAC_FAMILY_2"/>
    <property type="match status" value="1"/>
</dbReference>
<proteinExistence type="predicted"/>
<evidence type="ECO:0000256" key="2">
    <source>
        <dbReference type="ARBA" id="ARBA00023125"/>
    </source>
</evidence>
<dbReference type="GeneID" id="50534647"/>
<keyword evidence="3" id="KW-0804">Transcription</keyword>
<dbReference type="GO" id="GO:0043565">
    <property type="term" value="F:sequence-specific DNA binding"/>
    <property type="evidence" value="ECO:0007669"/>
    <property type="project" value="InterPro"/>
</dbReference>
<dbReference type="RefSeq" id="WP_004729563.1">
    <property type="nucleotide sequence ID" value="NZ_CABLCD010000022.1"/>
</dbReference>
<dbReference type="InterPro" id="IPR020449">
    <property type="entry name" value="Tscrpt_reg_AraC-type_HTH"/>
</dbReference>
<protein>
    <submittedName>
        <fullName evidence="5">Response regulator</fullName>
    </submittedName>
</protein>
<dbReference type="SUPFAM" id="SSF46689">
    <property type="entry name" value="Homeodomain-like"/>
    <property type="match status" value="2"/>
</dbReference>
<dbReference type="InterPro" id="IPR018062">
    <property type="entry name" value="HTH_AraC-typ_CS"/>
</dbReference>
<evidence type="ECO:0000256" key="1">
    <source>
        <dbReference type="ARBA" id="ARBA00023015"/>
    </source>
</evidence>
<sequence length="209" mass="24203">MSILSEPDIHYALFFYQKDRGQELLLTALKMCANLHKYLIIIHDGSYKNAIGRHEAIFGLMDISRDDPSIILVSLCEKLELSFDQQVFDPKLPHSPTSPTSMSKEMLDILRYIDLNITKEIREEDIANYCHYSVSYFSKLFHKVIGVSFRDYICNKRIAMAKRLLVDEKNAKIAFIAYQCGYRDVSYFSRIFKKKTGISPGVFRQLHAS</sequence>
<dbReference type="PROSITE" id="PS00041">
    <property type="entry name" value="HTH_ARAC_FAMILY_1"/>
    <property type="match status" value="1"/>
</dbReference>
<keyword evidence="2" id="KW-0238">DNA-binding</keyword>
<dbReference type="PRINTS" id="PR00032">
    <property type="entry name" value="HTHARAC"/>
</dbReference>
<dbReference type="Gene3D" id="1.10.10.60">
    <property type="entry name" value="Homeodomain-like"/>
    <property type="match status" value="2"/>
</dbReference>
<dbReference type="PANTHER" id="PTHR43280">
    <property type="entry name" value="ARAC-FAMILY TRANSCRIPTIONAL REGULATOR"/>
    <property type="match status" value="1"/>
</dbReference>
<dbReference type="PANTHER" id="PTHR43280:SF27">
    <property type="entry name" value="TRANSCRIPTIONAL REGULATOR MTLR"/>
    <property type="match status" value="1"/>
</dbReference>
<dbReference type="EMBL" id="LKHS01000007">
    <property type="protein sequence ID" value="KQH86260.1"/>
    <property type="molecule type" value="Genomic_DNA"/>
</dbReference>
<feature type="domain" description="HTH araC/xylS-type" evidence="4">
    <location>
        <begin position="107"/>
        <end position="206"/>
    </location>
</feature>
<keyword evidence="1" id="KW-0805">Transcription regulation</keyword>
<evidence type="ECO:0000313" key="5">
    <source>
        <dbReference type="EMBL" id="KQH86260.1"/>
    </source>
</evidence>
<dbReference type="GO" id="GO:0003700">
    <property type="term" value="F:DNA-binding transcription factor activity"/>
    <property type="evidence" value="ECO:0007669"/>
    <property type="project" value="InterPro"/>
</dbReference>
<dbReference type="InterPro" id="IPR018060">
    <property type="entry name" value="HTH_AraC"/>
</dbReference>
<evidence type="ECO:0000313" key="6">
    <source>
        <dbReference type="Proteomes" id="UP000051221"/>
    </source>
</evidence>
<dbReference type="AlphaFoldDB" id="A0A0Q2Y0U0"/>
<dbReference type="SMART" id="SM00342">
    <property type="entry name" value="HTH_ARAC"/>
    <property type="match status" value="1"/>
</dbReference>
<reference evidence="5 6" key="1">
    <citation type="submission" date="2015-08" db="EMBL/GenBank/DDBJ databases">
        <title>Antibacterial properties of a collection of Vibrionaceae strains.</title>
        <authorList>
            <person name="Giubergia S."/>
        </authorList>
    </citation>
    <scope>NUCLEOTIDE SEQUENCE [LARGE SCALE GENOMIC DNA]</scope>
    <source>
        <strain evidence="5 6">S0821</strain>
    </source>
</reference>
<dbReference type="OMA" id="KIAYIAY"/>
<comment type="caution">
    <text evidence="5">The sequence shown here is derived from an EMBL/GenBank/DDBJ whole genome shotgun (WGS) entry which is preliminary data.</text>
</comment>
<name>A0A0Q2Y0U0_VIBFU</name>
<accession>A0A0Q2Y0U0</accession>
<organism evidence="5 6">
    <name type="scientific">Vibrio furnissii</name>
    <dbReference type="NCBI Taxonomy" id="29494"/>
    <lineage>
        <taxon>Bacteria</taxon>
        <taxon>Pseudomonadati</taxon>
        <taxon>Pseudomonadota</taxon>
        <taxon>Gammaproteobacteria</taxon>
        <taxon>Vibrionales</taxon>
        <taxon>Vibrionaceae</taxon>
        <taxon>Vibrio</taxon>
    </lineage>
</organism>
<dbReference type="InParanoid" id="A0A0Q2Y0U0"/>
<dbReference type="Pfam" id="PF12833">
    <property type="entry name" value="HTH_18"/>
    <property type="match status" value="1"/>
</dbReference>
<evidence type="ECO:0000256" key="3">
    <source>
        <dbReference type="ARBA" id="ARBA00023163"/>
    </source>
</evidence>
<dbReference type="Proteomes" id="UP000051221">
    <property type="component" value="Unassembled WGS sequence"/>
</dbReference>
<dbReference type="InterPro" id="IPR009057">
    <property type="entry name" value="Homeodomain-like_sf"/>
</dbReference>